<accession>A0A3G9JGZ0</accession>
<dbReference type="InParanoid" id="A0A3G9JGZ0"/>
<keyword evidence="3 6" id="KW-1133">Transmembrane helix</keyword>
<dbReference type="InterPro" id="IPR024528">
    <property type="entry name" value="ThrE_2"/>
</dbReference>
<sequence>MIFKDFGANTILCNFASAFSLSIIARIFAVFNQAPVTLYLFPGIIPIVPGAGIYYTAYYFFMNNMHQSGRFAQDTAKTVLAICFGIIFAMAIPQKLFKVIKKGEKKNGI</sequence>
<dbReference type="EMBL" id="AP019309">
    <property type="protein sequence ID" value="BBH25171.1"/>
    <property type="molecule type" value="Genomic_DNA"/>
</dbReference>
<dbReference type="KEGG" id="ebm:SG0102_01050"/>
<evidence type="ECO:0000256" key="3">
    <source>
        <dbReference type="ARBA" id="ARBA00022989"/>
    </source>
</evidence>
<feature type="transmembrane region" description="Helical" evidence="6">
    <location>
        <begin position="78"/>
        <end position="97"/>
    </location>
</feature>
<feature type="transmembrane region" description="Helical" evidence="6">
    <location>
        <begin position="6"/>
        <end position="29"/>
    </location>
</feature>
<keyword evidence="4 6" id="KW-0472">Membrane</keyword>
<feature type="domain" description="Threonine/Serine exporter ThrE" evidence="7">
    <location>
        <begin position="2"/>
        <end position="91"/>
    </location>
</feature>
<dbReference type="Pfam" id="PF12821">
    <property type="entry name" value="ThrE_2"/>
    <property type="match status" value="1"/>
</dbReference>
<evidence type="ECO:0000256" key="1">
    <source>
        <dbReference type="ARBA" id="ARBA00004141"/>
    </source>
</evidence>
<proteinExistence type="inferred from homology"/>
<dbReference type="Proteomes" id="UP000268059">
    <property type="component" value="Chromosome"/>
</dbReference>
<feature type="transmembrane region" description="Helical" evidence="6">
    <location>
        <begin position="36"/>
        <end position="58"/>
    </location>
</feature>
<keyword evidence="2 6" id="KW-0812">Transmembrane</keyword>
<gene>
    <name evidence="8" type="ORF">SG0102_01050</name>
</gene>
<evidence type="ECO:0000256" key="2">
    <source>
        <dbReference type="ARBA" id="ARBA00022692"/>
    </source>
</evidence>
<reference evidence="8 9" key="1">
    <citation type="submission" date="2018-11" db="EMBL/GenBank/DDBJ databases">
        <title>Novel Erysipelotrichaceae bacterium isolated from small intestine of a swine.</title>
        <authorList>
            <person name="Kim J.S."/>
            <person name="Choe H."/>
            <person name="Lee Y.R."/>
            <person name="Kim K.M."/>
            <person name="Park D.S."/>
        </authorList>
    </citation>
    <scope>NUCLEOTIDE SEQUENCE [LARGE SCALE GENOMIC DNA]</scope>
    <source>
        <strain evidence="8 9">SG0102</strain>
    </source>
</reference>
<evidence type="ECO:0000256" key="5">
    <source>
        <dbReference type="ARBA" id="ARBA00034125"/>
    </source>
</evidence>
<name>A0A3G9JGZ0_9FIRM</name>
<evidence type="ECO:0000256" key="4">
    <source>
        <dbReference type="ARBA" id="ARBA00023136"/>
    </source>
</evidence>
<evidence type="ECO:0000259" key="7">
    <source>
        <dbReference type="Pfam" id="PF12821"/>
    </source>
</evidence>
<dbReference type="AlphaFoldDB" id="A0A3G9JGZ0"/>
<keyword evidence="9" id="KW-1185">Reference proteome</keyword>
<comment type="subcellular location">
    <subcellularLocation>
        <location evidence="1">Membrane</location>
        <topology evidence="1">Multi-pass membrane protein</topology>
    </subcellularLocation>
</comment>
<evidence type="ECO:0000256" key="6">
    <source>
        <dbReference type="SAM" id="Phobius"/>
    </source>
</evidence>
<comment type="similarity">
    <text evidence="5">Belongs to the ThrE exporter (TC 2.A.79) family.</text>
</comment>
<dbReference type="GO" id="GO:0016020">
    <property type="term" value="C:membrane"/>
    <property type="evidence" value="ECO:0007669"/>
    <property type="project" value="UniProtKB-SubCell"/>
</dbReference>
<evidence type="ECO:0000313" key="9">
    <source>
        <dbReference type="Proteomes" id="UP000268059"/>
    </source>
</evidence>
<organism evidence="8 9">
    <name type="scientific">Intestinibaculum porci</name>
    <dbReference type="NCBI Taxonomy" id="2487118"/>
    <lineage>
        <taxon>Bacteria</taxon>
        <taxon>Bacillati</taxon>
        <taxon>Bacillota</taxon>
        <taxon>Erysipelotrichia</taxon>
        <taxon>Erysipelotrichales</taxon>
        <taxon>Erysipelotrichaceae</taxon>
        <taxon>Intestinibaculum</taxon>
    </lineage>
</organism>
<protein>
    <recommendedName>
        <fullName evidence="7">Threonine/Serine exporter ThrE domain-containing protein</fullName>
    </recommendedName>
</protein>
<evidence type="ECO:0000313" key="8">
    <source>
        <dbReference type="EMBL" id="BBH25171.1"/>
    </source>
</evidence>